<keyword evidence="2" id="KW-1185">Reference proteome</keyword>
<dbReference type="Proteomes" id="UP000694428">
    <property type="component" value="Unplaced"/>
</dbReference>
<dbReference type="GO" id="GO:0030544">
    <property type="term" value="F:Hsp70 protein binding"/>
    <property type="evidence" value="ECO:0007669"/>
    <property type="project" value="TreeGrafter"/>
</dbReference>
<organism evidence="1 2">
    <name type="scientific">Pavo cristatus</name>
    <name type="common">Indian peafowl</name>
    <name type="synonym">Blue peafowl</name>
    <dbReference type="NCBI Taxonomy" id="9049"/>
    <lineage>
        <taxon>Eukaryota</taxon>
        <taxon>Metazoa</taxon>
        <taxon>Chordata</taxon>
        <taxon>Craniata</taxon>
        <taxon>Vertebrata</taxon>
        <taxon>Euteleostomi</taxon>
        <taxon>Archelosauria</taxon>
        <taxon>Archosauria</taxon>
        <taxon>Dinosauria</taxon>
        <taxon>Saurischia</taxon>
        <taxon>Theropoda</taxon>
        <taxon>Coelurosauria</taxon>
        <taxon>Aves</taxon>
        <taxon>Neognathae</taxon>
        <taxon>Galloanserae</taxon>
        <taxon>Galliformes</taxon>
        <taxon>Phasianidae</taxon>
        <taxon>Phasianinae</taxon>
        <taxon>Pavo</taxon>
    </lineage>
</organism>
<dbReference type="InterPro" id="IPR019399">
    <property type="entry name" value="Parkin_co-regulated_protein"/>
</dbReference>
<name>A0A8C9FGP9_PAVCR</name>
<dbReference type="PANTHER" id="PTHR21207">
    <property type="entry name" value="PARKIN COREGULATED GENE PROTEIN PARK2 COREGULATED"/>
    <property type="match status" value="1"/>
</dbReference>
<proteinExistence type="predicted"/>
<dbReference type="GO" id="GO:0031982">
    <property type="term" value="C:vesicle"/>
    <property type="evidence" value="ECO:0007669"/>
    <property type="project" value="TreeGrafter"/>
</dbReference>
<dbReference type="GO" id="GO:0043005">
    <property type="term" value="C:neuron projection"/>
    <property type="evidence" value="ECO:0007669"/>
    <property type="project" value="TreeGrafter"/>
</dbReference>
<protein>
    <submittedName>
        <fullName evidence="1">Uncharacterized protein</fullName>
    </submittedName>
</protein>
<dbReference type="AlphaFoldDB" id="A0A8C9FGP9"/>
<dbReference type="GO" id="GO:0005829">
    <property type="term" value="C:cytosol"/>
    <property type="evidence" value="ECO:0007669"/>
    <property type="project" value="TreeGrafter"/>
</dbReference>
<dbReference type="GO" id="GO:0051879">
    <property type="term" value="F:Hsp90 protein binding"/>
    <property type="evidence" value="ECO:0007669"/>
    <property type="project" value="TreeGrafter"/>
</dbReference>
<evidence type="ECO:0000313" key="2">
    <source>
        <dbReference type="Proteomes" id="UP000694428"/>
    </source>
</evidence>
<reference evidence="1" key="1">
    <citation type="submission" date="2025-08" db="UniProtKB">
        <authorList>
            <consortium name="Ensembl"/>
        </authorList>
    </citation>
    <scope>IDENTIFICATION</scope>
</reference>
<accession>A0A8C9FGP9</accession>
<sequence length="68" mass="7850">MVQHVGAVIICLFDIDLTLHNFQGVEQKRENIGDLIQETLEVFERYGGETAYINIKYMIPTYQSCILN</sequence>
<reference evidence="1" key="2">
    <citation type="submission" date="2025-09" db="UniProtKB">
        <authorList>
            <consortium name="Ensembl"/>
        </authorList>
    </citation>
    <scope>IDENTIFICATION</scope>
</reference>
<dbReference type="Ensembl" id="ENSPSTT00000015164.1">
    <property type="protein sequence ID" value="ENSPSTP00000014448.1"/>
    <property type="gene ID" value="ENSPSTG00000010232.1"/>
</dbReference>
<evidence type="ECO:0000313" key="1">
    <source>
        <dbReference type="Ensembl" id="ENSPSTP00000014448.1"/>
    </source>
</evidence>
<dbReference type="Pfam" id="PF10274">
    <property type="entry name" value="ParcG"/>
    <property type="match status" value="1"/>
</dbReference>
<dbReference type="PANTHER" id="PTHR21207:SF2">
    <property type="entry name" value="PARKIN COREGULATED GENE PROTEIN"/>
    <property type="match status" value="1"/>
</dbReference>